<evidence type="ECO:0000313" key="10">
    <source>
        <dbReference type="Proteomes" id="UP001580928"/>
    </source>
</evidence>
<keyword evidence="10" id="KW-1185">Reference proteome</keyword>
<gene>
    <name evidence="7 9" type="primary">hemH</name>
    <name evidence="9" type="ORF">WKR92_04855</name>
</gene>
<proteinExistence type="inferred from homology"/>
<feature type="binding site" evidence="7">
    <location>
        <position position="294"/>
    </location>
    <ligand>
        <name>Fe(2+)</name>
        <dbReference type="ChEBI" id="CHEBI:29033"/>
    </ligand>
</feature>
<dbReference type="SUPFAM" id="SSF53800">
    <property type="entry name" value="Chelatase"/>
    <property type="match status" value="1"/>
</dbReference>
<comment type="caution">
    <text evidence="9">The sequence shown here is derived from an EMBL/GenBank/DDBJ whole genome shotgun (WGS) entry which is preliminary data.</text>
</comment>
<comment type="pathway">
    <text evidence="7">Porphyrin-containing compound metabolism; protoheme biosynthesis; protoheme from protoporphyrin-IX: step 1/1.</text>
</comment>
<organism evidence="9 10">
    <name type="scientific">Albibacterium profundi</name>
    <dbReference type="NCBI Taxonomy" id="3134906"/>
    <lineage>
        <taxon>Bacteria</taxon>
        <taxon>Pseudomonadati</taxon>
        <taxon>Bacteroidota</taxon>
        <taxon>Sphingobacteriia</taxon>
        <taxon>Sphingobacteriales</taxon>
        <taxon>Sphingobacteriaceae</taxon>
        <taxon>Albibacterium</taxon>
    </lineage>
</organism>
<keyword evidence="7" id="KW-0479">Metal-binding</keyword>
<evidence type="ECO:0000256" key="3">
    <source>
        <dbReference type="ARBA" id="ARBA00023133"/>
    </source>
</evidence>
<name>A0ABV5CFL6_9SPHI</name>
<evidence type="ECO:0000256" key="6">
    <source>
        <dbReference type="ARBA" id="ARBA00024536"/>
    </source>
</evidence>
<comment type="catalytic activity">
    <reaction evidence="7">
        <text>heme b + 2 H(+) = protoporphyrin IX + Fe(2+)</text>
        <dbReference type="Rhea" id="RHEA:22584"/>
        <dbReference type="ChEBI" id="CHEBI:15378"/>
        <dbReference type="ChEBI" id="CHEBI:29033"/>
        <dbReference type="ChEBI" id="CHEBI:57306"/>
        <dbReference type="ChEBI" id="CHEBI:60344"/>
        <dbReference type="EC" id="4.98.1.1"/>
    </reaction>
</comment>
<dbReference type="Pfam" id="PF00762">
    <property type="entry name" value="Ferrochelatase"/>
    <property type="match status" value="1"/>
</dbReference>
<reference evidence="9 10" key="1">
    <citation type="submission" date="2024-04" db="EMBL/GenBank/DDBJ databases">
        <title>Albibacterium profundi sp. nov., isolated from sediment of the Challenger Deep of Mariana Trench.</title>
        <authorList>
            <person name="Wang Y."/>
        </authorList>
    </citation>
    <scope>NUCLEOTIDE SEQUENCE [LARGE SCALE GENOMIC DNA]</scope>
    <source>
        <strain evidence="9 10">RHL897</strain>
    </source>
</reference>
<comment type="similarity">
    <text evidence="1 7 8">Belongs to the ferrochelatase family.</text>
</comment>
<keyword evidence="3 7" id="KW-0350">Heme biosynthesis</keyword>
<keyword evidence="7" id="KW-0963">Cytoplasm</keyword>
<evidence type="ECO:0000256" key="8">
    <source>
        <dbReference type="RuleBase" id="RU004185"/>
    </source>
</evidence>
<dbReference type="InterPro" id="IPR001015">
    <property type="entry name" value="Ferrochelatase"/>
</dbReference>
<evidence type="ECO:0000256" key="7">
    <source>
        <dbReference type="HAMAP-Rule" id="MF_00323"/>
    </source>
</evidence>
<dbReference type="InterPro" id="IPR033644">
    <property type="entry name" value="Ferrochelatase_C"/>
</dbReference>
<dbReference type="EMBL" id="JBBVGT010000002">
    <property type="protein sequence ID" value="MFB5945157.1"/>
    <property type="molecule type" value="Genomic_DNA"/>
</dbReference>
<dbReference type="CDD" id="cd00419">
    <property type="entry name" value="Ferrochelatase_C"/>
    <property type="match status" value="1"/>
</dbReference>
<keyword evidence="2 7" id="KW-0408">Iron</keyword>
<evidence type="ECO:0000256" key="4">
    <source>
        <dbReference type="ARBA" id="ARBA00023239"/>
    </source>
</evidence>
<accession>A0ABV5CFL6</accession>
<dbReference type="EC" id="4.98.1.1" evidence="7"/>
<dbReference type="InterPro" id="IPR033659">
    <property type="entry name" value="Ferrochelatase_N"/>
</dbReference>
<dbReference type="NCBIfam" id="TIGR00109">
    <property type="entry name" value="hemH"/>
    <property type="match status" value="1"/>
</dbReference>
<dbReference type="Proteomes" id="UP001580928">
    <property type="component" value="Unassembled WGS sequence"/>
</dbReference>
<comment type="function">
    <text evidence="7">Catalyzes the ferrous insertion into protoporphyrin IX.</text>
</comment>
<keyword evidence="5 7" id="KW-0627">Porphyrin biosynthesis</keyword>
<evidence type="ECO:0000313" key="9">
    <source>
        <dbReference type="EMBL" id="MFB5945157.1"/>
    </source>
</evidence>
<dbReference type="Gene3D" id="3.40.50.1400">
    <property type="match status" value="2"/>
</dbReference>
<comment type="subcellular location">
    <subcellularLocation>
        <location evidence="7">Cytoplasm</location>
    </subcellularLocation>
</comment>
<dbReference type="RefSeq" id="WP_375556701.1">
    <property type="nucleotide sequence ID" value="NZ_JBBVGT010000002.1"/>
</dbReference>
<evidence type="ECO:0000256" key="1">
    <source>
        <dbReference type="ARBA" id="ARBA00007718"/>
    </source>
</evidence>
<comment type="catalytic activity">
    <reaction evidence="6">
        <text>Fe-coproporphyrin III + 2 H(+) = coproporphyrin III + Fe(2+)</text>
        <dbReference type="Rhea" id="RHEA:49572"/>
        <dbReference type="ChEBI" id="CHEBI:15378"/>
        <dbReference type="ChEBI" id="CHEBI:29033"/>
        <dbReference type="ChEBI" id="CHEBI:68438"/>
        <dbReference type="ChEBI" id="CHEBI:131725"/>
        <dbReference type="EC" id="4.99.1.9"/>
    </reaction>
    <physiologicalReaction direction="right-to-left" evidence="6">
        <dbReference type="Rhea" id="RHEA:49574"/>
    </physiologicalReaction>
</comment>
<dbReference type="CDD" id="cd03411">
    <property type="entry name" value="Ferrochelatase_N"/>
    <property type="match status" value="1"/>
</dbReference>
<protein>
    <recommendedName>
        <fullName evidence="7">Ferrochelatase</fullName>
        <ecNumber evidence="7">4.98.1.1</ecNumber>
    </recommendedName>
    <alternativeName>
        <fullName evidence="7">Heme synthase</fullName>
    </alternativeName>
    <alternativeName>
        <fullName evidence="7">Protoheme ferro-lyase</fullName>
    </alternativeName>
</protein>
<dbReference type="PANTHER" id="PTHR11108">
    <property type="entry name" value="FERROCHELATASE"/>
    <property type="match status" value="1"/>
</dbReference>
<dbReference type="HAMAP" id="MF_00323">
    <property type="entry name" value="Ferrochelatase"/>
    <property type="match status" value="1"/>
</dbReference>
<evidence type="ECO:0000256" key="5">
    <source>
        <dbReference type="ARBA" id="ARBA00023244"/>
    </source>
</evidence>
<feature type="binding site" evidence="7">
    <location>
        <position position="191"/>
    </location>
    <ligand>
        <name>Fe(2+)</name>
        <dbReference type="ChEBI" id="CHEBI:29033"/>
    </ligand>
</feature>
<evidence type="ECO:0000256" key="2">
    <source>
        <dbReference type="ARBA" id="ARBA00023004"/>
    </source>
</evidence>
<dbReference type="PANTHER" id="PTHR11108:SF1">
    <property type="entry name" value="FERROCHELATASE, MITOCHONDRIAL"/>
    <property type="match status" value="1"/>
</dbReference>
<keyword evidence="4 7" id="KW-0456">Lyase</keyword>
<sequence>MMKKGILLINLGTPDSPSVSDVRRYLDEFLMDGRVIDIKPIPRNLLVRGAIIPFRAPQSAKIYKAIWTDEGSPLLIYGMQNKERLQELLGDEYVVALGMRYQKPSIESALNELRAQKVKSIQVIPLFPQYASATTGSVHQKVMEIVSKWQVIPAINFMNSYHNLPEMIDIFADNGRKYGVENYDHVIFSFHGLPQRQLLKADDTKLHCLKGADCCQTITDKNYFCYSAQCFDTARLIAENLGLTKDQYTVSFQSRLGKEPWIEPFTSQTIHELAKEGKKRLLVFCPAFVADCLETLYEIAVEYQEEFVEAGGEKVQLVESLNDDPRWIDILKNFVLKEEKQILA</sequence>